<dbReference type="InterPro" id="IPR001434">
    <property type="entry name" value="OmcB-like_DUF11"/>
</dbReference>
<evidence type="ECO:0000256" key="1">
    <source>
        <dbReference type="SAM" id="SignalP"/>
    </source>
</evidence>
<protein>
    <recommendedName>
        <fullName evidence="2">DUF11 domain-containing protein</fullName>
    </recommendedName>
</protein>
<name>A0ABP9WB78_9DEIO</name>
<accession>A0ABP9WB78</accession>
<evidence type="ECO:0000313" key="4">
    <source>
        <dbReference type="Proteomes" id="UP001401887"/>
    </source>
</evidence>
<proteinExistence type="predicted"/>
<feature type="signal peptide" evidence="1">
    <location>
        <begin position="1"/>
        <end position="22"/>
    </location>
</feature>
<sequence>MPVRHHHLLCAGFLALTTGALAVGTPANTTVTNTATLNFRTSLGDSRQISSNPVELLVRQVYAVTVSPDATADAIPAARQFGVPADQQRLVPYMVRNDSNGPDTLNLSVVQAQTGDDFDFTTAVVYADRDNNGVPDDATPLTQVTLNADAMTTVLVAVRTPATAQPGAVGKFALRAVSTGNPAVIDENNFAQVTVSRDAQLSISLSNTPQGSVQPGSIIRYSAQGSNTSPAPAGNVTGVVTVDGTPRDGIFVRDVLPGGMSLVSVAPTSGSSAGTTTLVYSTDGGQTWTATLPTQTGAVNAVGMLLTGSGAFFPSGATLTLTFDAAVPVNSPGGTDLSNQATVTFDGNGDGDGADPGEVATARVTNTTATATGAAFGPFEAPRGNGTGTYTFGGHQIDRSGDLQTLLGSVAAGTTASFKQTLLNTGNTTNTFNLAVDSAPAGWTCRVLNVDGTGAVGPSTNPVTLAPGATADVATECDVPFGAASATNQEVRVSATPTGGTPDVTVNRVAQVTAASPTVLGNSDGNQATPPNTAPVTVAAAPGTSARFPLELQNGAPVPESYTLTGTVPAGYPAPTFYLDTNCDGVPDGSPVTTTPSIPAGETLCLVAEVTLPVGRPAGQEPVTFTATGTTTPSRVSTLTNAVQVNGVASVSFGPNGAQSTLPGGNVVYAHTLTNTSNSPVTVTVPAFTSARGWTYEFSTDGTTYAPSLTGLTLAAGASTPLYVRVTVPQGYQPTAGDQEAAVIRVDVTTNTTPSSTGSATVTDTTTALRSRAGITKSAALCADAACATTSPLANGAQVSPGDVVLYTITATNDGDVAQNFVYVSDTVPTHTSFVSAGAAGSGLNLLYSVDSGKTWTASAPAGLPAGLLWVGVDSNGDGTVNASDTFTAGQSFSVRLIVRVQ</sequence>
<keyword evidence="1" id="KW-0732">Signal</keyword>
<reference evidence="3 4" key="1">
    <citation type="submission" date="2024-02" db="EMBL/GenBank/DDBJ databases">
        <title>Deinococcus carri NBRC 110142.</title>
        <authorList>
            <person name="Ichikawa N."/>
            <person name="Katano-Makiyama Y."/>
            <person name="Hidaka K."/>
        </authorList>
    </citation>
    <scope>NUCLEOTIDE SEQUENCE [LARGE SCALE GENOMIC DNA]</scope>
    <source>
        <strain evidence="3 4">NBRC 110142</strain>
    </source>
</reference>
<gene>
    <name evidence="3" type="ORF">Dcar01_03358</name>
</gene>
<dbReference type="NCBIfam" id="TIGR01451">
    <property type="entry name" value="B_ant_repeat"/>
    <property type="match status" value="1"/>
</dbReference>
<organism evidence="3 4">
    <name type="scientific">Deinococcus carri</name>
    <dbReference type="NCBI Taxonomy" id="1211323"/>
    <lineage>
        <taxon>Bacteria</taxon>
        <taxon>Thermotogati</taxon>
        <taxon>Deinococcota</taxon>
        <taxon>Deinococci</taxon>
        <taxon>Deinococcales</taxon>
        <taxon>Deinococcaceae</taxon>
        <taxon>Deinococcus</taxon>
    </lineage>
</organism>
<dbReference type="Pfam" id="PF01345">
    <property type="entry name" value="DUF11"/>
    <property type="match status" value="1"/>
</dbReference>
<dbReference type="Proteomes" id="UP001401887">
    <property type="component" value="Unassembled WGS sequence"/>
</dbReference>
<evidence type="ECO:0000259" key="2">
    <source>
        <dbReference type="Pfam" id="PF01345"/>
    </source>
</evidence>
<evidence type="ECO:0000313" key="3">
    <source>
        <dbReference type="EMBL" id="GAA5514602.1"/>
    </source>
</evidence>
<keyword evidence="4" id="KW-1185">Reference proteome</keyword>
<comment type="caution">
    <text evidence="3">The sequence shown here is derived from an EMBL/GenBank/DDBJ whole genome shotgun (WGS) entry which is preliminary data.</text>
</comment>
<feature type="domain" description="DUF11" evidence="2">
    <location>
        <begin position="795"/>
        <end position="858"/>
    </location>
</feature>
<dbReference type="RefSeq" id="WP_345467527.1">
    <property type="nucleotide sequence ID" value="NZ_BAABRP010000020.1"/>
</dbReference>
<dbReference type="EMBL" id="BAABRP010000020">
    <property type="protein sequence ID" value="GAA5514602.1"/>
    <property type="molecule type" value="Genomic_DNA"/>
</dbReference>
<feature type="chain" id="PRO_5046257614" description="DUF11 domain-containing protein" evidence="1">
    <location>
        <begin position="23"/>
        <end position="902"/>
    </location>
</feature>
<dbReference type="InterPro" id="IPR047589">
    <property type="entry name" value="DUF11_rpt"/>
</dbReference>